<dbReference type="InterPro" id="IPR036365">
    <property type="entry name" value="PGBD-like_sf"/>
</dbReference>
<keyword evidence="3" id="KW-1185">Reference proteome</keyword>
<gene>
    <name evidence="2" type="ORF">EHR08_15815</name>
</gene>
<dbReference type="Proteomes" id="UP000297649">
    <property type="component" value="Unassembled WGS sequence"/>
</dbReference>
<dbReference type="InterPro" id="IPR036366">
    <property type="entry name" value="PGBDSf"/>
</dbReference>
<dbReference type="AlphaFoldDB" id="A0A6H3NU38"/>
<dbReference type="SUPFAM" id="SSF47090">
    <property type="entry name" value="PGBD-like"/>
    <property type="match status" value="1"/>
</dbReference>
<feature type="domain" description="Peptidoglycan binding-like" evidence="1">
    <location>
        <begin position="9"/>
        <end position="61"/>
    </location>
</feature>
<dbReference type="InterPro" id="IPR002477">
    <property type="entry name" value="Peptidoglycan-bd-like"/>
</dbReference>
<evidence type="ECO:0000313" key="2">
    <source>
        <dbReference type="EMBL" id="TGN12813.1"/>
    </source>
</evidence>
<dbReference type="Pfam" id="PF01471">
    <property type="entry name" value="PG_binding_1"/>
    <property type="match status" value="1"/>
</dbReference>
<name>A0A6H3NU38_9LEPT</name>
<evidence type="ECO:0000313" key="3">
    <source>
        <dbReference type="Proteomes" id="UP000297649"/>
    </source>
</evidence>
<dbReference type="RefSeq" id="WP_135744024.1">
    <property type="nucleotide sequence ID" value="NZ_RQHT01000012.1"/>
</dbReference>
<comment type="caution">
    <text evidence="2">The sequence shown here is derived from an EMBL/GenBank/DDBJ whole genome shotgun (WGS) entry which is preliminary data.</text>
</comment>
<protein>
    <recommendedName>
        <fullName evidence="1">Peptidoglycan binding-like domain-containing protein</fullName>
    </recommendedName>
</protein>
<sequence>MLLSLGSKGPLVATLQNNLTRLGFILKPDGIFGTATKAAVIAFQKKHGLVQDGIVGPATNSKITSELSNVNPVTAVYNTMVLQPKPTDPVPATNTSPPTSPLPISIPPVQMPPYVVTPDKPQTEAKSGSSLLLWFGVGAAAYFVMKK</sequence>
<dbReference type="Gene3D" id="1.10.101.10">
    <property type="entry name" value="PGBD-like superfamily/PGBD"/>
    <property type="match status" value="1"/>
</dbReference>
<proteinExistence type="predicted"/>
<dbReference type="OrthoDB" id="517943at2"/>
<accession>A0A6H3NU38</accession>
<organism evidence="2 3">
    <name type="scientific">Leptospira bandrabouensis</name>
    <dbReference type="NCBI Taxonomy" id="2484903"/>
    <lineage>
        <taxon>Bacteria</taxon>
        <taxon>Pseudomonadati</taxon>
        <taxon>Spirochaetota</taxon>
        <taxon>Spirochaetia</taxon>
        <taxon>Leptospirales</taxon>
        <taxon>Leptospiraceae</taxon>
        <taxon>Leptospira</taxon>
    </lineage>
</organism>
<dbReference type="EMBL" id="RQHU01000019">
    <property type="protein sequence ID" value="TGN12813.1"/>
    <property type="molecule type" value="Genomic_DNA"/>
</dbReference>
<evidence type="ECO:0000259" key="1">
    <source>
        <dbReference type="Pfam" id="PF01471"/>
    </source>
</evidence>
<reference evidence="2" key="1">
    <citation type="journal article" date="2019" name="PLoS Negl. Trop. Dis.">
        <title>Revisiting the worldwide diversity of Leptospira species in the environment.</title>
        <authorList>
            <person name="Vincent A.T."/>
            <person name="Schiettekatte O."/>
            <person name="Bourhy P."/>
            <person name="Veyrier F.J."/>
            <person name="Picardeau M."/>
        </authorList>
    </citation>
    <scope>NUCLEOTIDE SEQUENCE [LARGE SCALE GENOMIC DNA]</scope>
    <source>
        <strain evidence="2">201601109</strain>
    </source>
</reference>